<dbReference type="PANTHER" id="PTHR42794:SF1">
    <property type="entry name" value="HEMIN IMPORT ATP-BINDING PROTEIN HMUV"/>
    <property type="match status" value="1"/>
</dbReference>
<dbReference type="InterPro" id="IPR017871">
    <property type="entry name" value="ABC_transporter-like_CS"/>
</dbReference>
<evidence type="ECO:0000259" key="7">
    <source>
        <dbReference type="PROSITE" id="PS50893"/>
    </source>
</evidence>
<feature type="region of interest" description="Disordered" evidence="6">
    <location>
        <begin position="1"/>
        <end position="32"/>
    </location>
</feature>
<dbReference type="PANTHER" id="PTHR42794">
    <property type="entry name" value="HEMIN IMPORT ATP-BINDING PROTEIN HMUV"/>
    <property type="match status" value="1"/>
</dbReference>
<evidence type="ECO:0000256" key="2">
    <source>
        <dbReference type="ARBA" id="ARBA00022741"/>
    </source>
</evidence>
<accession>A0ABN6D1Q6</accession>
<gene>
    <name evidence="8" type="primary">chuV</name>
    <name evidence="8" type="ORF">THMIRHAM_18470</name>
</gene>
<feature type="domain" description="ABC transporter" evidence="7">
    <location>
        <begin position="42"/>
        <end position="289"/>
    </location>
</feature>
<dbReference type="CDD" id="cd03214">
    <property type="entry name" value="ABC_Iron-Siderophores_B12_Hemin"/>
    <property type="match status" value="1"/>
</dbReference>
<dbReference type="InterPro" id="IPR027417">
    <property type="entry name" value="P-loop_NTPase"/>
</dbReference>
<evidence type="ECO:0000256" key="5">
    <source>
        <dbReference type="ARBA" id="ARBA00037066"/>
    </source>
</evidence>
<organism evidence="8 9">
    <name type="scientific">Thiomicrorhabdus immobilis</name>
    <dbReference type="NCBI Taxonomy" id="2791037"/>
    <lineage>
        <taxon>Bacteria</taxon>
        <taxon>Pseudomonadati</taxon>
        <taxon>Pseudomonadota</taxon>
        <taxon>Gammaproteobacteria</taxon>
        <taxon>Thiotrichales</taxon>
        <taxon>Piscirickettsiaceae</taxon>
        <taxon>Thiomicrorhabdus</taxon>
    </lineage>
</organism>
<proteinExistence type="predicted"/>
<evidence type="ECO:0000313" key="9">
    <source>
        <dbReference type="Proteomes" id="UP001054820"/>
    </source>
</evidence>
<name>A0ABN6D1Q6_9GAMM</name>
<dbReference type="RefSeq" id="WP_237261542.1">
    <property type="nucleotide sequence ID" value="NZ_AP024202.1"/>
</dbReference>
<evidence type="ECO:0000256" key="3">
    <source>
        <dbReference type="ARBA" id="ARBA00022840"/>
    </source>
</evidence>
<keyword evidence="1" id="KW-0813">Transport</keyword>
<dbReference type="GO" id="GO:0005524">
    <property type="term" value="F:ATP binding"/>
    <property type="evidence" value="ECO:0007669"/>
    <property type="project" value="UniProtKB-KW"/>
</dbReference>
<evidence type="ECO:0000313" key="8">
    <source>
        <dbReference type="EMBL" id="BCN94062.1"/>
    </source>
</evidence>
<protein>
    <submittedName>
        <fullName evidence="8">Hemin import ATP-binding protein HmuV</fullName>
    </submittedName>
</protein>
<dbReference type="PROSITE" id="PS00211">
    <property type="entry name" value="ABC_TRANSPORTER_1"/>
    <property type="match status" value="1"/>
</dbReference>
<evidence type="ECO:0000256" key="6">
    <source>
        <dbReference type="SAM" id="MobiDB-lite"/>
    </source>
</evidence>
<reference evidence="8" key="1">
    <citation type="journal article" date="2022" name="Arch. Microbiol.">
        <title>Thiomicrorhabdus immobilis sp. nov., a mesophilic sulfur-oxidizing bacterium isolated from sediment of a brackish lake in northern Japan.</title>
        <authorList>
            <person name="Kojima H."/>
            <person name="Mochizuki J."/>
            <person name="Kanda M."/>
            <person name="Watanabe T."/>
            <person name="Fukui M."/>
        </authorList>
    </citation>
    <scope>NUCLEOTIDE SEQUENCE</scope>
    <source>
        <strain evidence="8">Am19</strain>
    </source>
</reference>
<dbReference type="InterPro" id="IPR003439">
    <property type="entry name" value="ABC_transporter-like_ATP-bd"/>
</dbReference>
<feature type="compositionally biased region" description="Basic and acidic residues" evidence="6">
    <location>
        <begin position="21"/>
        <end position="32"/>
    </location>
</feature>
<keyword evidence="4" id="KW-1278">Translocase</keyword>
<dbReference type="Pfam" id="PF00005">
    <property type="entry name" value="ABC_tran"/>
    <property type="match status" value="1"/>
</dbReference>
<dbReference type="SUPFAM" id="SSF52540">
    <property type="entry name" value="P-loop containing nucleoside triphosphate hydrolases"/>
    <property type="match status" value="1"/>
</dbReference>
<evidence type="ECO:0000256" key="1">
    <source>
        <dbReference type="ARBA" id="ARBA00022448"/>
    </source>
</evidence>
<dbReference type="Gene3D" id="3.40.50.300">
    <property type="entry name" value="P-loop containing nucleotide triphosphate hydrolases"/>
    <property type="match status" value="1"/>
</dbReference>
<dbReference type="PROSITE" id="PS50893">
    <property type="entry name" value="ABC_TRANSPORTER_2"/>
    <property type="match status" value="1"/>
</dbReference>
<sequence>MTFAHTTHRHAPSASGQLDHTQTDKAHPDKVQPDNAHYVTRILCHNLSYRVQDNLLLNKLNTDFQAGEISVVLGKNGAGKSTLISLLSKEVEAQSGQVLWQDQSLDSVSFAELAQQRAVLPQLQNLVFPISVQQLVELGAEVQIHSHSTDIKKITQKVMQVCDITHLAGRDVLSLSGGEQKRAQLARVLAQIWPQQALASQQAQPFLGKWLFLDEWTSSLDLHHQQQLAAKFVQWAKQGLGIVMVLHDLNLTSQIADNVKILQEGNLILEGSPESILTPPNIHLTLGLQVKTLPIDGHQRAMIVADFTNTEDEPI</sequence>
<keyword evidence="9" id="KW-1185">Reference proteome</keyword>
<keyword evidence="2" id="KW-0547">Nucleotide-binding</keyword>
<dbReference type="Proteomes" id="UP001054820">
    <property type="component" value="Chromosome"/>
</dbReference>
<dbReference type="SMART" id="SM00382">
    <property type="entry name" value="AAA"/>
    <property type="match status" value="1"/>
</dbReference>
<dbReference type="InterPro" id="IPR003593">
    <property type="entry name" value="AAA+_ATPase"/>
</dbReference>
<keyword evidence="3 8" id="KW-0067">ATP-binding</keyword>
<feature type="compositionally biased region" description="Basic residues" evidence="6">
    <location>
        <begin position="1"/>
        <end position="11"/>
    </location>
</feature>
<comment type="function">
    <text evidence="5">Part of the ABC transporter complex HmuTUV involved in hemin import. Responsible for energy coupling to the transport system.</text>
</comment>
<dbReference type="EMBL" id="AP024202">
    <property type="protein sequence ID" value="BCN94062.1"/>
    <property type="molecule type" value="Genomic_DNA"/>
</dbReference>
<evidence type="ECO:0000256" key="4">
    <source>
        <dbReference type="ARBA" id="ARBA00022967"/>
    </source>
</evidence>